<dbReference type="AlphaFoldDB" id="A0A8H7T886"/>
<evidence type="ECO:0000313" key="1">
    <source>
        <dbReference type="EMBL" id="KAG4414302.1"/>
    </source>
</evidence>
<keyword evidence="2" id="KW-1185">Reference proteome</keyword>
<dbReference type="EMBL" id="JAFJYH010000271">
    <property type="protein sequence ID" value="KAG4414302.1"/>
    <property type="molecule type" value="Genomic_DNA"/>
</dbReference>
<dbReference type="OrthoDB" id="194443at2759"/>
<name>A0A8H7T886_9HELO</name>
<comment type="caution">
    <text evidence="1">The sequence shown here is derived from an EMBL/GenBank/DDBJ whole genome shotgun (WGS) entry which is preliminary data.</text>
</comment>
<evidence type="ECO:0008006" key="3">
    <source>
        <dbReference type="Google" id="ProtNLM"/>
    </source>
</evidence>
<accession>A0A8H7T886</accession>
<protein>
    <recommendedName>
        <fullName evidence="3">BTB domain-containing protein</fullName>
    </recommendedName>
</protein>
<proteinExistence type="predicted"/>
<organism evidence="1 2">
    <name type="scientific">Cadophora malorum</name>
    <dbReference type="NCBI Taxonomy" id="108018"/>
    <lineage>
        <taxon>Eukaryota</taxon>
        <taxon>Fungi</taxon>
        <taxon>Dikarya</taxon>
        <taxon>Ascomycota</taxon>
        <taxon>Pezizomycotina</taxon>
        <taxon>Leotiomycetes</taxon>
        <taxon>Helotiales</taxon>
        <taxon>Ploettnerulaceae</taxon>
        <taxon>Cadophora</taxon>
    </lineage>
</organism>
<reference evidence="1" key="1">
    <citation type="submission" date="2021-02" db="EMBL/GenBank/DDBJ databases">
        <title>Genome sequence Cadophora malorum strain M34.</title>
        <authorList>
            <person name="Stefanovic E."/>
            <person name="Vu D."/>
            <person name="Scully C."/>
            <person name="Dijksterhuis J."/>
            <person name="Roader J."/>
            <person name="Houbraken J."/>
        </authorList>
    </citation>
    <scope>NUCLEOTIDE SEQUENCE</scope>
    <source>
        <strain evidence="1">M34</strain>
    </source>
</reference>
<sequence>MEPPAKMIKWNGYDEIAFAVPIVAGQEEIEVAIQKSLPCAESKFLEAEFEKNVEPGVTNKVVIAEHSSMAVLIFANWLWTAKVETVEEYTDIRSGSQETQDVITGTKAQWSALADCFRLGEYLVAGRFKNDVMDALVSKSKEIHELGGAAGLNSDQLNAIYDGTNESSPLRRLVLHNFLVSDVENIIDELDDSLARVREFLKDVAKYTLSKLRHSSSNDSSASSEEPWSWSSCEYHEHVDQGEGFYCTKR</sequence>
<dbReference type="Proteomes" id="UP000664132">
    <property type="component" value="Unassembled WGS sequence"/>
</dbReference>
<gene>
    <name evidence="1" type="ORF">IFR04_012548</name>
</gene>
<evidence type="ECO:0000313" key="2">
    <source>
        <dbReference type="Proteomes" id="UP000664132"/>
    </source>
</evidence>